<dbReference type="GO" id="GO:0005840">
    <property type="term" value="C:ribosome"/>
    <property type="evidence" value="ECO:0007669"/>
    <property type="project" value="UniProtKB-KW"/>
</dbReference>
<evidence type="ECO:0000259" key="4">
    <source>
        <dbReference type="Pfam" id="PF14693"/>
    </source>
</evidence>
<dbReference type="RefSeq" id="WP_072903276.1">
    <property type="nucleotide sequence ID" value="NZ_FRAD01000009.1"/>
</dbReference>
<feature type="domain" description="Large ribosomal subunit protein bL25 L25" evidence="3">
    <location>
        <begin position="4"/>
        <end position="89"/>
    </location>
</feature>
<dbReference type="OrthoDB" id="9790002at2"/>
<dbReference type="AlphaFoldDB" id="A0A1M6N460"/>
<dbReference type="Proteomes" id="UP000183952">
    <property type="component" value="Unassembled WGS sequence"/>
</dbReference>
<dbReference type="InterPro" id="IPR029751">
    <property type="entry name" value="Ribosomal_L25_dom"/>
</dbReference>
<keyword evidence="6" id="KW-1185">Reference proteome</keyword>
<dbReference type="InterPro" id="IPR020057">
    <property type="entry name" value="Ribosomal_bL25_b-dom"/>
</dbReference>
<dbReference type="GO" id="GO:0006412">
    <property type="term" value="P:translation"/>
    <property type="evidence" value="ECO:0007669"/>
    <property type="project" value="InterPro"/>
</dbReference>
<dbReference type="Gene3D" id="2.170.120.20">
    <property type="entry name" value="Ribosomal protein L25, beta domain"/>
    <property type="match status" value="1"/>
</dbReference>
<evidence type="ECO:0000313" key="6">
    <source>
        <dbReference type="Proteomes" id="UP000183952"/>
    </source>
</evidence>
<organism evidence="5 6">
    <name type="scientific">Hathewaya proteolytica DSM 3090</name>
    <dbReference type="NCBI Taxonomy" id="1121331"/>
    <lineage>
        <taxon>Bacteria</taxon>
        <taxon>Bacillati</taxon>
        <taxon>Bacillota</taxon>
        <taxon>Clostridia</taxon>
        <taxon>Eubacteriales</taxon>
        <taxon>Clostridiaceae</taxon>
        <taxon>Hathewaya</taxon>
    </lineage>
</organism>
<dbReference type="STRING" id="1121331.SAMN02745248_01261"/>
<dbReference type="Gene3D" id="2.40.240.10">
    <property type="entry name" value="Ribosomal Protein L25, Chain P"/>
    <property type="match status" value="1"/>
</dbReference>
<dbReference type="InterPro" id="IPR037121">
    <property type="entry name" value="Ribosomal_bL25_C"/>
</dbReference>
<reference evidence="5 6" key="1">
    <citation type="submission" date="2016-11" db="EMBL/GenBank/DDBJ databases">
        <authorList>
            <person name="Jaros S."/>
            <person name="Januszkiewicz K."/>
            <person name="Wedrychowicz H."/>
        </authorList>
    </citation>
    <scope>NUCLEOTIDE SEQUENCE [LARGE SCALE GENOMIC DNA]</scope>
    <source>
        <strain evidence="5 6">DSM 3090</strain>
    </source>
</reference>
<gene>
    <name evidence="5" type="ORF">SAMN02745248_01261</name>
</gene>
<sequence length="191" mass="21580">MDIITVQNRNENLKAKQLRRQGIVPGCVYGGNLKESISIQMGQTTADKLLRELRLGSKIQLKLNDQVITTQIKESTRCFENNKLEHISFEALNPETKVNSVAHVILKNDSKTKGILDRRLLEIPYASLPKDMIDTVSIDLEDKEVGTVVTVGDIPEFVNDNIELQVEKDSIIYKIDERRSLASQDTEEADE</sequence>
<dbReference type="Pfam" id="PF14693">
    <property type="entry name" value="Ribosomal_TL5_C"/>
    <property type="match status" value="1"/>
</dbReference>
<dbReference type="GO" id="GO:0003735">
    <property type="term" value="F:structural constituent of ribosome"/>
    <property type="evidence" value="ECO:0007669"/>
    <property type="project" value="InterPro"/>
</dbReference>
<evidence type="ECO:0000256" key="2">
    <source>
        <dbReference type="ARBA" id="ARBA00023274"/>
    </source>
</evidence>
<dbReference type="SUPFAM" id="SSF50715">
    <property type="entry name" value="Ribosomal protein L25-like"/>
    <property type="match status" value="1"/>
</dbReference>
<feature type="domain" description="Large ribosomal subunit protein bL25 beta" evidence="4">
    <location>
        <begin position="103"/>
        <end position="177"/>
    </location>
</feature>
<keyword evidence="1 5" id="KW-0689">Ribosomal protein</keyword>
<name>A0A1M6N460_9CLOT</name>
<dbReference type="InterPro" id="IPR011035">
    <property type="entry name" value="Ribosomal_bL25/Gln-tRNA_synth"/>
</dbReference>
<keyword evidence="2" id="KW-0687">Ribonucleoprotein</keyword>
<accession>A0A1M6N460</accession>
<dbReference type="EMBL" id="FRAD01000009">
    <property type="protein sequence ID" value="SHJ90489.1"/>
    <property type="molecule type" value="Genomic_DNA"/>
</dbReference>
<proteinExistence type="predicted"/>
<protein>
    <submittedName>
        <fullName evidence="5">Large subunit ribosomal protein L25</fullName>
    </submittedName>
</protein>
<dbReference type="CDD" id="cd00495">
    <property type="entry name" value="Ribosomal_L25_TL5_CTC"/>
    <property type="match status" value="1"/>
</dbReference>
<evidence type="ECO:0000313" key="5">
    <source>
        <dbReference type="EMBL" id="SHJ90489.1"/>
    </source>
</evidence>
<dbReference type="InterPro" id="IPR020056">
    <property type="entry name" value="Rbsml_bL25/Gln-tRNA_synth_N"/>
</dbReference>
<evidence type="ECO:0000259" key="3">
    <source>
        <dbReference type="Pfam" id="PF01386"/>
    </source>
</evidence>
<evidence type="ECO:0000256" key="1">
    <source>
        <dbReference type="ARBA" id="ARBA00022980"/>
    </source>
</evidence>
<dbReference type="Pfam" id="PF01386">
    <property type="entry name" value="Ribosomal_L25p"/>
    <property type="match status" value="1"/>
</dbReference>
<dbReference type="GO" id="GO:1990904">
    <property type="term" value="C:ribonucleoprotein complex"/>
    <property type="evidence" value="ECO:0007669"/>
    <property type="project" value="UniProtKB-KW"/>
</dbReference>